<dbReference type="SUPFAM" id="SSF55729">
    <property type="entry name" value="Acyl-CoA N-acyltransferases (Nat)"/>
    <property type="match status" value="1"/>
</dbReference>
<evidence type="ECO:0000313" key="4">
    <source>
        <dbReference type="EMBL" id="MBJ6123723.1"/>
    </source>
</evidence>
<dbReference type="EMBL" id="JAELXS010000021">
    <property type="protein sequence ID" value="MBJ6123723.1"/>
    <property type="molecule type" value="Genomic_DNA"/>
</dbReference>
<accession>A0ABS0XVF0</accession>
<dbReference type="InterPro" id="IPR016181">
    <property type="entry name" value="Acyl_CoA_acyltransferase"/>
</dbReference>
<dbReference type="PANTHER" id="PTHR43877:SF2">
    <property type="entry name" value="AMINOALKYLPHOSPHONATE N-ACETYLTRANSFERASE-RELATED"/>
    <property type="match status" value="1"/>
</dbReference>
<keyword evidence="5" id="KW-1185">Reference proteome</keyword>
<dbReference type="PROSITE" id="PS51186">
    <property type="entry name" value="GNAT"/>
    <property type="match status" value="1"/>
</dbReference>
<sequence length="177" mass="19830">MIAISDPPSILTEHDAGDVADLYARCTDYFMLQDGEPATLADAIDMFRDVPDEKSSADQTIMGWRGENGLIAVGVILRDYPSDRVWYLGFMIVDSAARGQGIGRTIYDMIEQWAAAHGAQEIRLAVLEANEAAERFWRSLGYRELRRVGPDTFKSRSHHRVELYRLLGSNLTVPPAQ</sequence>
<gene>
    <name evidence="4" type="ORF">JAO74_18275</name>
</gene>
<dbReference type="Pfam" id="PF00583">
    <property type="entry name" value="Acetyltransf_1"/>
    <property type="match status" value="1"/>
</dbReference>
<reference evidence="5" key="1">
    <citation type="submission" date="2020-12" db="EMBL/GenBank/DDBJ databases">
        <title>Hymenobacter sp.</title>
        <authorList>
            <person name="Kim M.K."/>
        </authorList>
    </citation>
    <scope>NUCLEOTIDE SEQUENCE [LARGE SCALE GENOMIC DNA]</scope>
    <source>
        <strain evidence="5">BT553</strain>
    </source>
</reference>
<keyword evidence="2" id="KW-0012">Acyltransferase</keyword>
<dbReference type="Gene3D" id="3.40.630.30">
    <property type="match status" value="1"/>
</dbReference>
<protein>
    <submittedName>
        <fullName evidence="4">GNAT family N-acetyltransferase</fullName>
    </submittedName>
</protein>
<dbReference type="InterPro" id="IPR050832">
    <property type="entry name" value="Bact_Acetyltransf"/>
</dbReference>
<proteinExistence type="predicted"/>
<evidence type="ECO:0000256" key="2">
    <source>
        <dbReference type="ARBA" id="ARBA00023315"/>
    </source>
</evidence>
<dbReference type="Proteomes" id="UP000640426">
    <property type="component" value="Unassembled WGS sequence"/>
</dbReference>
<comment type="caution">
    <text evidence="4">The sequence shown here is derived from an EMBL/GenBank/DDBJ whole genome shotgun (WGS) entry which is preliminary data.</text>
</comment>
<dbReference type="RefSeq" id="WP_199041732.1">
    <property type="nucleotide sequence ID" value="NZ_JAELXS010000021.1"/>
</dbReference>
<evidence type="ECO:0000313" key="5">
    <source>
        <dbReference type="Proteomes" id="UP000640426"/>
    </source>
</evidence>
<dbReference type="CDD" id="cd04301">
    <property type="entry name" value="NAT_SF"/>
    <property type="match status" value="1"/>
</dbReference>
<keyword evidence="1" id="KW-0808">Transferase</keyword>
<evidence type="ECO:0000259" key="3">
    <source>
        <dbReference type="PROSITE" id="PS51186"/>
    </source>
</evidence>
<organism evidence="4 5">
    <name type="scientific">Sphingomonas mollis</name>
    <dbReference type="NCBI Taxonomy" id="2795726"/>
    <lineage>
        <taxon>Bacteria</taxon>
        <taxon>Pseudomonadati</taxon>
        <taxon>Pseudomonadota</taxon>
        <taxon>Alphaproteobacteria</taxon>
        <taxon>Sphingomonadales</taxon>
        <taxon>Sphingomonadaceae</taxon>
        <taxon>Sphingomonas</taxon>
    </lineage>
</organism>
<evidence type="ECO:0000256" key="1">
    <source>
        <dbReference type="ARBA" id="ARBA00022679"/>
    </source>
</evidence>
<feature type="domain" description="N-acetyltransferase" evidence="3">
    <location>
        <begin position="17"/>
        <end position="168"/>
    </location>
</feature>
<dbReference type="InterPro" id="IPR000182">
    <property type="entry name" value="GNAT_dom"/>
</dbReference>
<dbReference type="PANTHER" id="PTHR43877">
    <property type="entry name" value="AMINOALKYLPHOSPHONATE N-ACETYLTRANSFERASE-RELATED-RELATED"/>
    <property type="match status" value="1"/>
</dbReference>
<name>A0ABS0XVF0_9SPHN</name>